<dbReference type="InterPro" id="IPR052173">
    <property type="entry name" value="Beta-lactam_resp_regulator"/>
</dbReference>
<dbReference type="PANTHER" id="PTHR34978:SF3">
    <property type="entry name" value="SLR0241 PROTEIN"/>
    <property type="match status" value="1"/>
</dbReference>
<proteinExistence type="inferred from homology"/>
<dbReference type="Pfam" id="PF01435">
    <property type="entry name" value="Peptidase_M48"/>
    <property type="match status" value="1"/>
</dbReference>
<evidence type="ECO:0000259" key="8">
    <source>
        <dbReference type="Pfam" id="PF01435"/>
    </source>
</evidence>
<accession>A0A4R4QH21</accession>
<sequence>MIIAVTLFGYALLMATGGAWLLREAAWPANAPRLAIATWHALAASVLSSVLFGAAALAVRLHLVSTDLADILHICATNLRAAYATPGGAATTTLAIVVMIAVAARAVWGVTTVLRRAARQRHRHRQILELVACHDPEFDILVLEHPAPSAFCLPGRGHRIVVTSAALGLLSRSQLAAVLAHEQAHLAGRHHLLVGFSQGLALAFPGIPVFTWGHQQVRRLVELAADDQACRRHRPSSVANAILLLAGAAPPAAALALSGEATELRLLRLTSRRLPLRRAMHSTLAGVIAGVLIAPVVIAVPALVAAGMDYCGLT</sequence>
<comment type="cofactor">
    <cofactor evidence="6">
        <name>Zn(2+)</name>
        <dbReference type="ChEBI" id="CHEBI:29105"/>
    </cofactor>
    <text evidence="6">Binds 1 zinc ion per subunit.</text>
</comment>
<dbReference type="Gene3D" id="3.30.2010.10">
    <property type="entry name" value="Metalloproteases ('zincins'), catalytic domain"/>
    <property type="match status" value="1"/>
</dbReference>
<keyword evidence="10" id="KW-1185">Reference proteome</keyword>
<gene>
    <name evidence="9" type="ORF">E1261_02230</name>
</gene>
<evidence type="ECO:0000256" key="2">
    <source>
        <dbReference type="ARBA" id="ARBA00022723"/>
    </source>
</evidence>
<dbReference type="OrthoDB" id="9785340at2"/>
<keyword evidence="7" id="KW-1133">Transmembrane helix</keyword>
<evidence type="ECO:0000256" key="5">
    <source>
        <dbReference type="ARBA" id="ARBA00023049"/>
    </source>
</evidence>
<dbReference type="GO" id="GO:0046872">
    <property type="term" value="F:metal ion binding"/>
    <property type="evidence" value="ECO:0007669"/>
    <property type="project" value="UniProtKB-KW"/>
</dbReference>
<keyword evidence="4 6" id="KW-0862">Zinc</keyword>
<dbReference type="InterPro" id="IPR001915">
    <property type="entry name" value="Peptidase_M48"/>
</dbReference>
<feature type="transmembrane region" description="Helical" evidence="7">
    <location>
        <begin position="283"/>
        <end position="308"/>
    </location>
</feature>
<protein>
    <submittedName>
        <fullName evidence="9">M56 family peptidase</fullName>
    </submittedName>
</protein>
<keyword evidence="2" id="KW-0479">Metal-binding</keyword>
<evidence type="ECO:0000256" key="4">
    <source>
        <dbReference type="ARBA" id="ARBA00022833"/>
    </source>
</evidence>
<keyword evidence="7" id="KW-0472">Membrane</keyword>
<evidence type="ECO:0000313" key="9">
    <source>
        <dbReference type="EMBL" id="TDC35016.1"/>
    </source>
</evidence>
<feature type="transmembrane region" description="Helical" evidence="7">
    <location>
        <begin position="6"/>
        <end position="22"/>
    </location>
</feature>
<keyword evidence="7" id="KW-0812">Transmembrane</keyword>
<keyword evidence="1 6" id="KW-0645">Protease</keyword>
<dbReference type="GO" id="GO:0004222">
    <property type="term" value="F:metalloendopeptidase activity"/>
    <property type="evidence" value="ECO:0007669"/>
    <property type="project" value="InterPro"/>
</dbReference>
<dbReference type="Proteomes" id="UP000295075">
    <property type="component" value="Unassembled WGS sequence"/>
</dbReference>
<evidence type="ECO:0000256" key="7">
    <source>
        <dbReference type="SAM" id="Phobius"/>
    </source>
</evidence>
<dbReference type="EMBL" id="SMKA01000004">
    <property type="protein sequence ID" value="TDC35016.1"/>
    <property type="molecule type" value="Genomic_DNA"/>
</dbReference>
<dbReference type="GO" id="GO:0006508">
    <property type="term" value="P:proteolysis"/>
    <property type="evidence" value="ECO:0007669"/>
    <property type="project" value="UniProtKB-KW"/>
</dbReference>
<keyword evidence="5 6" id="KW-0482">Metalloprotease</keyword>
<dbReference type="CDD" id="cd07326">
    <property type="entry name" value="M56_BlaR1_MecR1_like"/>
    <property type="match status" value="1"/>
</dbReference>
<evidence type="ECO:0000313" key="10">
    <source>
        <dbReference type="Proteomes" id="UP000295075"/>
    </source>
</evidence>
<comment type="caution">
    <text evidence="9">The sequence shown here is derived from an EMBL/GenBank/DDBJ whole genome shotgun (WGS) entry which is preliminary data.</text>
</comment>
<dbReference type="PANTHER" id="PTHR34978">
    <property type="entry name" value="POSSIBLE SENSOR-TRANSDUCER PROTEIN BLAR"/>
    <property type="match status" value="1"/>
</dbReference>
<feature type="transmembrane region" description="Helical" evidence="7">
    <location>
        <begin position="34"/>
        <end position="59"/>
    </location>
</feature>
<name>A0A4R4QH21_9ACTN</name>
<feature type="domain" description="Peptidase M48" evidence="8">
    <location>
        <begin position="120"/>
        <end position="200"/>
    </location>
</feature>
<feature type="transmembrane region" description="Helical" evidence="7">
    <location>
        <begin position="94"/>
        <end position="114"/>
    </location>
</feature>
<dbReference type="AlphaFoldDB" id="A0A4R4QH21"/>
<comment type="similarity">
    <text evidence="6">Belongs to the peptidase M48 family.</text>
</comment>
<dbReference type="RefSeq" id="WP_132400953.1">
    <property type="nucleotide sequence ID" value="NZ_SMKA01000004.1"/>
</dbReference>
<organism evidence="9 10">
    <name type="scientific">Kribbella albertanoniae</name>
    <dbReference type="NCBI Taxonomy" id="1266829"/>
    <lineage>
        <taxon>Bacteria</taxon>
        <taxon>Bacillati</taxon>
        <taxon>Actinomycetota</taxon>
        <taxon>Actinomycetes</taxon>
        <taxon>Propionibacteriales</taxon>
        <taxon>Kribbellaceae</taxon>
        <taxon>Kribbella</taxon>
    </lineage>
</organism>
<reference evidence="9 10" key="1">
    <citation type="submission" date="2019-03" db="EMBL/GenBank/DDBJ databases">
        <title>Draft genome sequences of novel Actinobacteria.</title>
        <authorList>
            <person name="Sahin N."/>
            <person name="Ay H."/>
            <person name="Saygin H."/>
        </authorList>
    </citation>
    <scope>NUCLEOTIDE SEQUENCE [LARGE SCALE GENOMIC DNA]</scope>
    <source>
        <strain evidence="9 10">JCM 30547</strain>
    </source>
</reference>
<evidence type="ECO:0000256" key="3">
    <source>
        <dbReference type="ARBA" id="ARBA00022801"/>
    </source>
</evidence>
<keyword evidence="3 6" id="KW-0378">Hydrolase</keyword>
<evidence type="ECO:0000256" key="1">
    <source>
        <dbReference type="ARBA" id="ARBA00022670"/>
    </source>
</evidence>
<evidence type="ECO:0000256" key="6">
    <source>
        <dbReference type="RuleBase" id="RU003983"/>
    </source>
</evidence>